<evidence type="ECO:0000256" key="2">
    <source>
        <dbReference type="ARBA" id="ARBA00022679"/>
    </source>
</evidence>
<accession>A0A4R1MLQ0</accession>
<evidence type="ECO:0000313" key="7">
    <source>
        <dbReference type="Proteomes" id="UP000294545"/>
    </source>
</evidence>
<dbReference type="GO" id="GO:0047244">
    <property type="term" value="F:N-acetylglucosaminyldiphosphoundecaprenol N-acetyl-beta-D-mannosaminyltransferase activity"/>
    <property type="evidence" value="ECO:0007669"/>
    <property type="project" value="UniProtKB-UniRule"/>
</dbReference>
<comment type="caution">
    <text evidence="6">The sequence shown here is derived from an EMBL/GenBank/DDBJ whole genome shotgun (WGS) entry which is preliminary data.</text>
</comment>
<dbReference type="HAMAP" id="MF_02070">
    <property type="entry name" value="TagA_TarA"/>
    <property type="match status" value="1"/>
</dbReference>
<dbReference type="InterPro" id="IPR004629">
    <property type="entry name" value="WecG_TagA_CpsF"/>
</dbReference>
<proteinExistence type="inferred from homology"/>
<reference evidence="6 7" key="1">
    <citation type="submission" date="2019-03" db="EMBL/GenBank/DDBJ databases">
        <title>Genomic Encyclopedia of Type Strains, Phase IV (KMG-IV): sequencing the most valuable type-strain genomes for metagenomic binning, comparative biology and taxonomic classification.</title>
        <authorList>
            <person name="Goeker M."/>
        </authorList>
    </citation>
    <scope>NUCLEOTIDE SEQUENCE [LARGE SCALE GENOMIC DNA]</scope>
    <source>
        <strain evidence="6 7">DSM 24176</strain>
    </source>
</reference>
<keyword evidence="2 5" id="KW-0808">Transferase</keyword>
<comment type="similarity">
    <text evidence="5">Belongs to the glycosyltransferase 26 family. TagA/TarA subfamily.</text>
</comment>
<dbReference type="Pfam" id="PF03808">
    <property type="entry name" value="Glyco_tran_WecG"/>
    <property type="match status" value="1"/>
</dbReference>
<organism evidence="6 7">
    <name type="scientific">Natranaerovirga hydrolytica</name>
    <dbReference type="NCBI Taxonomy" id="680378"/>
    <lineage>
        <taxon>Bacteria</taxon>
        <taxon>Bacillati</taxon>
        <taxon>Bacillota</taxon>
        <taxon>Clostridia</taxon>
        <taxon>Lachnospirales</taxon>
        <taxon>Natranaerovirgaceae</taxon>
        <taxon>Natranaerovirga</taxon>
    </lineage>
</organism>
<dbReference type="OrthoDB" id="9771846at2"/>
<protein>
    <recommendedName>
        <fullName evidence="5">N-acetylglucosaminyldiphosphoundecaprenol N-acetyl-beta-D-mannosaminyltransferase</fullName>
        <ecNumber evidence="5">2.4.1.187</ecNumber>
    </recommendedName>
    <alternativeName>
        <fullName evidence="5">N-acetylmannosaminyltransferase</fullName>
    </alternativeName>
    <alternativeName>
        <fullName evidence="5">UDP-N-acetylmannosamine transferase</fullName>
    </alternativeName>
    <alternativeName>
        <fullName evidence="5">UDP-N-acetylmannosamine:N-acetylglucosaminyl pyrophosphorylundecaprenol N-acetylmannosaminyltransferase</fullName>
    </alternativeName>
</protein>
<dbReference type="GO" id="GO:0071555">
    <property type="term" value="P:cell wall organization"/>
    <property type="evidence" value="ECO:0007669"/>
    <property type="project" value="UniProtKB-KW"/>
</dbReference>
<gene>
    <name evidence="6" type="ORF">EDC19_1658</name>
</gene>
<dbReference type="CDD" id="cd06533">
    <property type="entry name" value="Glyco_transf_WecG_TagA"/>
    <property type="match status" value="1"/>
</dbReference>
<evidence type="ECO:0000313" key="6">
    <source>
        <dbReference type="EMBL" id="TCK93465.1"/>
    </source>
</evidence>
<keyword evidence="3 5" id="KW-0777">Teichoic acid biosynthesis</keyword>
<evidence type="ECO:0000256" key="1">
    <source>
        <dbReference type="ARBA" id="ARBA00022676"/>
    </source>
</evidence>
<dbReference type="InterPro" id="IPR034714">
    <property type="entry name" value="TagA_TarA"/>
</dbReference>
<dbReference type="GO" id="GO:0019350">
    <property type="term" value="P:teichoic acid biosynthetic process"/>
    <property type="evidence" value="ECO:0007669"/>
    <property type="project" value="UniProtKB-UniRule"/>
</dbReference>
<dbReference type="EC" id="2.4.1.187" evidence="5"/>
<dbReference type="PANTHER" id="PTHR34136:SF1">
    <property type="entry name" value="UDP-N-ACETYL-D-MANNOSAMINURONIC ACID TRANSFERASE"/>
    <property type="match status" value="1"/>
</dbReference>
<keyword evidence="1 5" id="KW-0328">Glycosyltransferase</keyword>
<sequence>MSKKINILGVNFNHITMEQAIDIVIGFLNSKEKLHMIFTPNPEIVMIAQKEIKLQEILNHSDLVVPDGIGIVKAAKILKDPLTERVAGYDLVQNVFEKISKTNHTVYFLGGAKEVADQAAKNMQEKYPGLKIIGCHDGYFSKNEEMTIIQEINELKPDLLLVGLGAPRQEMWLYDNRKKLNAKACIGVGGSFDVMSGKVKRAPKWMIKSNLEWFYRLLVQPTRIKRMINLPIFMLKVLVNKKKALSSRK</sequence>
<keyword evidence="4 5" id="KW-0961">Cell wall biogenesis/degradation</keyword>
<dbReference type="RefSeq" id="WP_132282370.1">
    <property type="nucleotide sequence ID" value="NZ_SMGQ01000012.1"/>
</dbReference>
<dbReference type="PANTHER" id="PTHR34136">
    <property type="match status" value="1"/>
</dbReference>
<name>A0A4R1MLQ0_9FIRM</name>
<dbReference type="NCBIfam" id="TIGR00696">
    <property type="entry name" value="wecG_tagA_cpsF"/>
    <property type="match status" value="1"/>
</dbReference>
<dbReference type="UniPathway" id="UPA00632"/>
<dbReference type="Proteomes" id="UP000294545">
    <property type="component" value="Unassembled WGS sequence"/>
</dbReference>
<comment type="function">
    <text evidence="5">Catalyzes the conversion of GlcNAc-PP-undecaprenol into ManNAc-GlcNAc-PP-undecaprenol, the first committed lipid intermediate in the de novo synthesis of teichoic acid.</text>
</comment>
<dbReference type="EMBL" id="SMGQ01000012">
    <property type="protein sequence ID" value="TCK93465.1"/>
    <property type="molecule type" value="Genomic_DNA"/>
</dbReference>
<evidence type="ECO:0000256" key="3">
    <source>
        <dbReference type="ARBA" id="ARBA00022944"/>
    </source>
</evidence>
<comment type="catalytic activity">
    <reaction evidence="5">
        <text>UDP-N-acetyl-alpha-D-mannosamine + N-acetyl-alpha-D-glucosaminyl-di-trans,octa-cis-undecaprenyl diphosphate = N-acetyl-beta-D-mannosaminyl-(1-&gt;4)-N-acetyl-alpha-D-glucosaminyl di-trans,octa-cis-undecaprenyl diphosphate + UDP + H(+)</text>
        <dbReference type="Rhea" id="RHEA:16053"/>
        <dbReference type="ChEBI" id="CHEBI:15378"/>
        <dbReference type="ChEBI" id="CHEBI:58223"/>
        <dbReference type="ChEBI" id="CHEBI:62959"/>
        <dbReference type="ChEBI" id="CHEBI:68623"/>
        <dbReference type="ChEBI" id="CHEBI:132210"/>
        <dbReference type="EC" id="2.4.1.187"/>
    </reaction>
</comment>
<evidence type="ECO:0000256" key="4">
    <source>
        <dbReference type="ARBA" id="ARBA00023316"/>
    </source>
</evidence>
<comment type="pathway">
    <text evidence="5">Cell wall biogenesis; teichoic acid biosynthesis.</text>
</comment>
<evidence type="ECO:0000256" key="5">
    <source>
        <dbReference type="HAMAP-Rule" id="MF_02070"/>
    </source>
</evidence>
<dbReference type="AlphaFoldDB" id="A0A4R1MLQ0"/>
<keyword evidence="7" id="KW-1185">Reference proteome</keyword>